<sequence>MVLIYCFEKEVAAQADRQIWRPWVEILNCMVSQQKLKKKIIKKMTDVLKAECRLGDHQFADRFYDKNVSFYILSMKDSFLLWVGESAPKLQHLAVAMQTRFNCLTKTARMEILAWFFIRILFFPQNETPSSSVLMGDPLDTVSCNLAQKL</sequence>
<gene>
    <name evidence="1" type="ORF">LSH36_326g04193</name>
</gene>
<protein>
    <submittedName>
        <fullName evidence="1">Uncharacterized protein</fullName>
    </submittedName>
</protein>
<feature type="non-terminal residue" evidence="1">
    <location>
        <position position="1"/>
    </location>
</feature>
<organism evidence="1 2">
    <name type="scientific">Paralvinella palmiformis</name>
    <dbReference type="NCBI Taxonomy" id="53620"/>
    <lineage>
        <taxon>Eukaryota</taxon>
        <taxon>Metazoa</taxon>
        <taxon>Spiralia</taxon>
        <taxon>Lophotrochozoa</taxon>
        <taxon>Annelida</taxon>
        <taxon>Polychaeta</taxon>
        <taxon>Sedentaria</taxon>
        <taxon>Canalipalpata</taxon>
        <taxon>Terebellida</taxon>
        <taxon>Terebelliformia</taxon>
        <taxon>Alvinellidae</taxon>
        <taxon>Paralvinella</taxon>
    </lineage>
</organism>
<evidence type="ECO:0000313" key="1">
    <source>
        <dbReference type="EMBL" id="KAK2152519.1"/>
    </source>
</evidence>
<comment type="caution">
    <text evidence="1">The sequence shown here is derived from an EMBL/GenBank/DDBJ whole genome shotgun (WGS) entry which is preliminary data.</text>
</comment>
<accession>A0AAD9JGH0</accession>
<dbReference type="PANTHER" id="PTHR33559">
    <property type="entry name" value="PROTEASOME ASSEMBLY CHAPERONE 4"/>
    <property type="match status" value="1"/>
</dbReference>
<dbReference type="PANTHER" id="PTHR33559:SF1">
    <property type="entry name" value="PROTEASOME ASSEMBLY CHAPERONE 4"/>
    <property type="match status" value="1"/>
</dbReference>
<evidence type="ECO:0000313" key="2">
    <source>
        <dbReference type="Proteomes" id="UP001208570"/>
    </source>
</evidence>
<keyword evidence="2" id="KW-1185">Reference proteome</keyword>
<dbReference type="EMBL" id="JAODUP010000326">
    <property type="protein sequence ID" value="KAK2152519.1"/>
    <property type="molecule type" value="Genomic_DNA"/>
</dbReference>
<proteinExistence type="predicted"/>
<name>A0AAD9JGH0_9ANNE</name>
<dbReference type="InterPro" id="IPR032157">
    <property type="entry name" value="PAC4"/>
</dbReference>
<dbReference type="GO" id="GO:0043248">
    <property type="term" value="P:proteasome assembly"/>
    <property type="evidence" value="ECO:0007669"/>
    <property type="project" value="InterPro"/>
</dbReference>
<dbReference type="AlphaFoldDB" id="A0AAD9JGH0"/>
<dbReference type="Proteomes" id="UP001208570">
    <property type="component" value="Unassembled WGS sequence"/>
</dbReference>
<reference evidence="1" key="1">
    <citation type="journal article" date="2023" name="Mol. Biol. Evol.">
        <title>Third-Generation Sequencing Reveals the Adaptive Role of the Epigenome in Three Deep-Sea Polychaetes.</title>
        <authorList>
            <person name="Perez M."/>
            <person name="Aroh O."/>
            <person name="Sun Y."/>
            <person name="Lan Y."/>
            <person name="Juniper S.K."/>
            <person name="Young C.R."/>
            <person name="Angers B."/>
            <person name="Qian P.Y."/>
        </authorList>
    </citation>
    <scope>NUCLEOTIDE SEQUENCE</scope>
    <source>
        <strain evidence="1">P08H-3</strain>
    </source>
</reference>